<organism evidence="2">
    <name type="scientific">Nicotiana tabacum</name>
    <name type="common">Common tobacco</name>
    <dbReference type="NCBI Taxonomy" id="4097"/>
    <lineage>
        <taxon>Eukaryota</taxon>
        <taxon>Viridiplantae</taxon>
        <taxon>Streptophyta</taxon>
        <taxon>Embryophyta</taxon>
        <taxon>Tracheophyta</taxon>
        <taxon>Spermatophyta</taxon>
        <taxon>Magnoliopsida</taxon>
        <taxon>eudicotyledons</taxon>
        <taxon>Gunneridae</taxon>
        <taxon>Pentapetalae</taxon>
        <taxon>asterids</taxon>
        <taxon>lamiids</taxon>
        <taxon>Solanales</taxon>
        <taxon>Solanaceae</taxon>
        <taxon>Nicotianoideae</taxon>
        <taxon>Nicotianeae</taxon>
        <taxon>Nicotiana</taxon>
    </lineage>
</organism>
<dbReference type="KEGG" id="nta:107786914"/>
<dbReference type="AlphaFoldDB" id="A0A1S3ZHW9"/>
<accession>A0A1S3ZHW9</accession>
<dbReference type="PaxDb" id="4097-A0A1S3ZHW9"/>
<protein>
    <submittedName>
        <fullName evidence="2">Vegetative cell wall protein gp1-like</fullName>
    </submittedName>
</protein>
<gene>
    <name evidence="2" type="primary">LOC107786914</name>
</gene>
<proteinExistence type="predicted"/>
<sequence length="118" mass="12158">MVPGLSHLSILECELCQLVPSFGDSVHISHSSSSIAPPPIVPVAAPPPIAPVPPLSPVLPTIAQVPPPSPVQPSTVPPSLTYHRRPHPASGTADSCPAPDPANTAYLSPLNQPIALRK</sequence>
<dbReference type="RefSeq" id="XP_016463916.1">
    <property type="nucleotide sequence ID" value="XM_016608430.1"/>
</dbReference>
<evidence type="ECO:0000313" key="2">
    <source>
        <dbReference type="RefSeq" id="XP_016463916.1"/>
    </source>
</evidence>
<feature type="non-terminal residue" evidence="2">
    <location>
        <position position="118"/>
    </location>
</feature>
<reference evidence="2" key="1">
    <citation type="submission" date="2025-08" db="UniProtKB">
        <authorList>
            <consortium name="RefSeq"/>
        </authorList>
    </citation>
    <scope>IDENTIFICATION</scope>
</reference>
<evidence type="ECO:0000256" key="1">
    <source>
        <dbReference type="SAM" id="MobiDB-lite"/>
    </source>
</evidence>
<feature type="region of interest" description="Disordered" evidence="1">
    <location>
        <begin position="56"/>
        <end position="118"/>
    </location>
</feature>
<dbReference type="OrthoDB" id="10626304at2759"/>
<name>A0A1S3ZHW9_TOBAC</name>